<accession>A0A2X5NDT0</accession>
<keyword evidence="1 3" id="KW-0639">Primosome</keyword>
<dbReference type="KEGG" id="tpty:NCTC11468_00022"/>
<dbReference type="GO" id="GO:0006269">
    <property type="term" value="P:DNA replication, synthesis of primer"/>
    <property type="evidence" value="ECO:0007669"/>
    <property type="project" value="UniProtKB-KW"/>
</dbReference>
<dbReference type="GO" id="GO:0003697">
    <property type="term" value="F:single-stranded DNA binding"/>
    <property type="evidence" value="ECO:0007669"/>
    <property type="project" value="UniProtKB-UniRule"/>
</dbReference>
<gene>
    <name evidence="3 6" type="primary">dnaT</name>
    <name evidence="6" type="ORF">NCTC11468_00022</name>
</gene>
<evidence type="ECO:0000313" key="7">
    <source>
        <dbReference type="Proteomes" id="UP000248758"/>
    </source>
</evidence>
<evidence type="ECO:0000256" key="1">
    <source>
        <dbReference type="ARBA" id="ARBA00022515"/>
    </source>
</evidence>
<name>A0A2X5NDT0_9GAMM</name>
<dbReference type="AlphaFoldDB" id="A0A2X5NDT0"/>
<dbReference type="Gene3D" id="1.10.8.1180">
    <property type="match status" value="1"/>
</dbReference>
<comment type="subunit">
    <text evidence="3">Homooligomerizes. Interacts with PriB. Component of the replication restart primosome. Primosome assembly occurs via a 'hand-off' mechanism. PriA binds to replication forks, subsequently PriB then DnaT bind; DnaT then displaces ssDNA to generate the helicase loading substrate.</text>
</comment>
<dbReference type="Pfam" id="PF17948">
    <property type="entry name" value="DnaT"/>
    <property type="match status" value="1"/>
</dbReference>
<dbReference type="GO" id="GO:1990077">
    <property type="term" value="C:primosome complex"/>
    <property type="evidence" value="ECO:0007669"/>
    <property type="project" value="UniProtKB-UniRule"/>
</dbReference>
<dbReference type="EMBL" id="LS483499">
    <property type="protein sequence ID" value="SQK71619.1"/>
    <property type="molecule type" value="Genomic_DNA"/>
</dbReference>
<evidence type="ECO:0000313" key="6">
    <source>
        <dbReference type="EMBL" id="SQK71619.1"/>
    </source>
</evidence>
<keyword evidence="2 3" id="KW-0235">DNA replication</keyword>
<evidence type="ECO:0000259" key="5">
    <source>
        <dbReference type="Pfam" id="PF17948"/>
    </source>
</evidence>
<evidence type="ECO:0000256" key="2">
    <source>
        <dbReference type="ARBA" id="ARBA00022705"/>
    </source>
</evidence>
<feature type="region of interest" description="Disordered" evidence="4">
    <location>
        <begin position="242"/>
        <end position="263"/>
    </location>
</feature>
<dbReference type="NCBIfam" id="NF002770">
    <property type="entry name" value="PRK02854.1"/>
    <property type="match status" value="1"/>
</dbReference>
<evidence type="ECO:0000256" key="3">
    <source>
        <dbReference type="HAMAP-Rule" id="MF_01061"/>
    </source>
</evidence>
<feature type="compositionally biased region" description="Basic and acidic residues" evidence="4">
    <location>
        <begin position="242"/>
        <end position="254"/>
    </location>
</feature>
<dbReference type="InterPro" id="IPR020917">
    <property type="entry name" value="DnaT"/>
</dbReference>
<dbReference type="HAMAP" id="MF_01061">
    <property type="entry name" value="DnaT"/>
    <property type="match status" value="1"/>
</dbReference>
<feature type="domain" description="DnaT DNA-binding" evidence="5">
    <location>
        <begin position="172"/>
        <end position="240"/>
    </location>
</feature>
<organism evidence="6 7">
    <name type="scientific">Tatumella ptyseos</name>
    <dbReference type="NCBI Taxonomy" id="82987"/>
    <lineage>
        <taxon>Bacteria</taxon>
        <taxon>Pseudomonadati</taxon>
        <taxon>Pseudomonadota</taxon>
        <taxon>Gammaproteobacteria</taxon>
        <taxon>Enterobacterales</taxon>
        <taxon>Erwiniaceae</taxon>
        <taxon>Tatumella</taxon>
    </lineage>
</organism>
<dbReference type="Proteomes" id="UP000248758">
    <property type="component" value="Chromosome 1"/>
</dbReference>
<sequence length="263" mass="29179">MIMIVNIERVGSDPTTALNFHNKDPAFPDRDVILTGRSHREKNNDMMFLRSMTTNLVHYRYSRPEAPGGSGPDNSTESGFIMPVKLLSSTIIGLNEFSQDPLSALQGAERGTLAVFNNNAPVMYALTAGRLAELLAAEAALKHPTDVALDDQFFEPSAAAMPPVFRAPAGKFPMYNGWQPDADFLRQAAVWGIALNEPVSEEELAAFTAYWQAEGRVFHHIQWQQKLARSLQTGRVNKYGQTRRDLTEVAEPDRQTPSGFRGE</sequence>
<comment type="similarity">
    <text evidence="3">Belongs to the DnaT family.</text>
</comment>
<protein>
    <recommendedName>
        <fullName evidence="3">Replication restart protein DnaT</fullName>
    </recommendedName>
</protein>
<comment type="function">
    <text evidence="3">Involved in the restart of stalled replication forks, which reloads the replicative helicase on sites other than the origin of replication. Can function in multiple replication restart pathways. Displaces ssDNA from a PriB-ssDNA complex. Probably forms a spiral filament on ssDNA.</text>
</comment>
<evidence type="ECO:0000256" key="4">
    <source>
        <dbReference type="SAM" id="MobiDB-lite"/>
    </source>
</evidence>
<dbReference type="InterPro" id="IPR040480">
    <property type="entry name" value="DnaT_DNA_bind"/>
</dbReference>
<reference evidence="6 7" key="1">
    <citation type="submission" date="2018-06" db="EMBL/GenBank/DDBJ databases">
        <authorList>
            <consortium name="Pathogen Informatics"/>
            <person name="Doyle S."/>
        </authorList>
    </citation>
    <scope>NUCLEOTIDE SEQUENCE [LARGE SCALE GENOMIC DNA]</scope>
    <source>
        <strain evidence="6 7">NCTC11468</strain>
    </source>
</reference>
<keyword evidence="3" id="KW-0238">DNA-binding</keyword>
<proteinExistence type="inferred from homology"/>